<proteinExistence type="predicted"/>
<organism evidence="4">
    <name type="scientific">Echinostoma caproni</name>
    <dbReference type="NCBI Taxonomy" id="27848"/>
    <lineage>
        <taxon>Eukaryota</taxon>
        <taxon>Metazoa</taxon>
        <taxon>Spiralia</taxon>
        <taxon>Lophotrochozoa</taxon>
        <taxon>Platyhelminthes</taxon>
        <taxon>Trematoda</taxon>
        <taxon>Digenea</taxon>
        <taxon>Plagiorchiida</taxon>
        <taxon>Echinostomata</taxon>
        <taxon>Echinostomatoidea</taxon>
        <taxon>Echinostomatidae</taxon>
        <taxon>Echinostoma</taxon>
    </lineage>
</organism>
<reference evidence="2 3" key="2">
    <citation type="submission" date="2018-11" db="EMBL/GenBank/DDBJ databases">
        <authorList>
            <consortium name="Pathogen Informatics"/>
        </authorList>
    </citation>
    <scope>NUCLEOTIDE SEQUENCE [LARGE SCALE GENOMIC DNA]</scope>
    <source>
        <strain evidence="2 3">Egypt</strain>
    </source>
</reference>
<reference evidence="4" key="1">
    <citation type="submission" date="2016-06" db="UniProtKB">
        <authorList>
            <consortium name="WormBaseParasite"/>
        </authorList>
    </citation>
    <scope>IDENTIFICATION</scope>
</reference>
<accession>A0A183B412</accession>
<evidence type="ECO:0000313" key="2">
    <source>
        <dbReference type="EMBL" id="VDP91219.1"/>
    </source>
</evidence>
<keyword evidence="3" id="KW-1185">Reference proteome</keyword>
<dbReference type="WBParaSite" id="ECPE_0001398701-mRNA-1">
    <property type="protein sequence ID" value="ECPE_0001398701-mRNA-1"/>
    <property type="gene ID" value="ECPE_0001398701"/>
</dbReference>
<sequence>MDDSPQKDQKIPPKREGDAITAVLISQLAAEACQLQDQLTLSNGQIGAEYSRWKVERRGDTIRNMLRMSQAYLSYWSNVAGAWREAIDALERAQSDRSHRLSSPHHPGRDSSVPSTEPDSVAESTDRRRTEAQTGNRLDLDGVDLGSDEFYLAPAELCPNGDDDWTPSDSPETN</sequence>
<gene>
    <name evidence="2" type="ORF">ECPE_LOCUS13947</name>
</gene>
<dbReference type="Proteomes" id="UP000272942">
    <property type="component" value="Unassembled WGS sequence"/>
</dbReference>
<dbReference type="AlphaFoldDB" id="A0A183B412"/>
<feature type="region of interest" description="Disordered" evidence="1">
    <location>
        <begin position="92"/>
        <end position="174"/>
    </location>
</feature>
<dbReference type="OrthoDB" id="205639at2759"/>
<evidence type="ECO:0000313" key="3">
    <source>
        <dbReference type="Proteomes" id="UP000272942"/>
    </source>
</evidence>
<evidence type="ECO:0000256" key="1">
    <source>
        <dbReference type="SAM" id="MobiDB-lite"/>
    </source>
</evidence>
<evidence type="ECO:0000313" key="4">
    <source>
        <dbReference type="WBParaSite" id="ECPE_0001398701-mRNA-1"/>
    </source>
</evidence>
<name>A0A183B412_9TREM</name>
<protein>
    <submittedName>
        <fullName evidence="2 4">Uncharacterized protein</fullName>
    </submittedName>
</protein>
<dbReference type="EMBL" id="UZAN01056356">
    <property type="protein sequence ID" value="VDP91219.1"/>
    <property type="molecule type" value="Genomic_DNA"/>
</dbReference>